<feature type="transmembrane region" description="Helical" evidence="1">
    <location>
        <begin position="48"/>
        <end position="70"/>
    </location>
</feature>
<dbReference type="Proteomes" id="UP000253104">
    <property type="component" value="Chromosome mHSR5_B"/>
</dbReference>
<accession>A0A2Z5N4S8</accession>
<evidence type="ECO:0000256" key="1">
    <source>
        <dbReference type="SAM" id="Phobius"/>
    </source>
</evidence>
<dbReference type="EMBL" id="CP024903">
    <property type="protein sequence ID" value="AXF24126.1"/>
    <property type="molecule type" value="Genomic_DNA"/>
</dbReference>
<dbReference type="AlphaFoldDB" id="A0A2Z5N4S8"/>
<evidence type="ECO:0000313" key="2">
    <source>
        <dbReference type="EMBL" id="AXF24126.1"/>
    </source>
</evidence>
<proteinExistence type="predicted"/>
<keyword evidence="1" id="KW-0812">Transmembrane</keyword>
<keyword evidence="1" id="KW-1133">Transmembrane helix</keyword>
<organism evidence="2 3">
    <name type="scientific">Burkholderia pyrrocinia</name>
    <name type="common">Pseudomonas pyrrocinia</name>
    <dbReference type="NCBI Taxonomy" id="60550"/>
    <lineage>
        <taxon>Bacteria</taxon>
        <taxon>Pseudomonadati</taxon>
        <taxon>Pseudomonadota</taxon>
        <taxon>Betaproteobacteria</taxon>
        <taxon>Burkholderiales</taxon>
        <taxon>Burkholderiaceae</taxon>
        <taxon>Burkholderia</taxon>
        <taxon>Burkholderia cepacia complex</taxon>
    </lineage>
</organism>
<keyword evidence="2" id="KW-0808">Transferase</keyword>
<reference evidence="2 3" key="1">
    <citation type="journal article" date="2018" name="ISME J.">
        <title>Involvement of Burkholderiaceae and sulfurous volatiles in disease-suppressive soils.</title>
        <authorList>
            <person name="Carrion V.J."/>
            <person name="Cordovez V."/>
            <person name="Tyc O."/>
            <person name="Etalo D.W."/>
            <person name="de Bruijn I."/>
            <person name="de Jager V.C."/>
            <person name="Medema M.H."/>
            <person name="Eberl L."/>
            <person name="Raaijmakers J.M."/>
        </authorList>
    </citation>
    <scope>NUCLEOTIDE SEQUENCE [LARGE SCALE GENOMIC DNA]</scope>
    <source>
        <strain evidence="3">mHSR5</strain>
    </source>
</reference>
<evidence type="ECO:0000313" key="3">
    <source>
        <dbReference type="Proteomes" id="UP000253104"/>
    </source>
</evidence>
<sequence length="204" mass="21908">MSVPARPGRQIGQAIGLSTIVVMLIACTVAFFIDALREPFALPLDATIPTYLVLATTLFLGLLAAAFDLFRLIRRTLGSLDSVAESAGRSVAGDPSAHAVSRDDCPTDMSRFIEDFNAMTVQLKHTTSFNATAAAASGSSDLLAPLAELETRLEEIKGLATEADASSREALLHRVDELFRLVDDLQVAEQPHALTFDLRPKQPS</sequence>
<keyword evidence="2" id="KW-0418">Kinase</keyword>
<keyword evidence="1" id="KW-0472">Membrane</keyword>
<name>A0A2Z5N4S8_BURPY</name>
<protein>
    <submittedName>
        <fullName evidence="2">Histidine kinase</fullName>
    </submittedName>
</protein>
<feature type="transmembrane region" description="Helical" evidence="1">
    <location>
        <begin position="12"/>
        <end position="33"/>
    </location>
</feature>
<dbReference type="GO" id="GO:0016301">
    <property type="term" value="F:kinase activity"/>
    <property type="evidence" value="ECO:0007669"/>
    <property type="project" value="UniProtKB-KW"/>
</dbReference>
<gene>
    <name evidence="2" type="ORF">CUJ89_27740</name>
</gene>
<dbReference type="PROSITE" id="PS51257">
    <property type="entry name" value="PROKAR_LIPOPROTEIN"/>
    <property type="match status" value="1"/>
</dbReference>
<dbReference type="OrthoDB" id="9035362at2"/>